<dbReference type="GO" id="GO:0016747">
    <property type="term" value="F:acyltransferase activity, transferring groups other than amino-acyl groups"/>
    <property type="evidence" value="ECO:0007669"/>
    <property type="project" value="InterPro"/>
</dbReference>
<keyword evidence="1" id="KW-0472">Membrane</keyword>
<accession>A0A545TG59</accession>
<dbReference type="AlphaFoldDB" id="A0A545TG59"/>
<dbReference type="PANTHER" id="PTHR23028:SF53">
    <property type="entry name" value="ACYL_TRANSF_3 DOMAIN-CONTAINING PROTEIN"/>
    <property type="match status" value="1"/>
</dbReference>
<feature type="transmembrane region" description="Helical" evidence="1">
    <location>
        <begin position="137"/>
        <end position="162"/>
    </location>
</feature>
<comment type="caution">
    <text evidence="3">The sequence shown here is derived from an EMBL/GenBank/DDBJ whole genome shotgun (WGS) entry which is preliminary data.</text>
</comment>
<feature type="transmembrane region" description="Helical" evidence="1">
    <location>
        <begin position="64"/>
        <end position="85"/>
    </location>
</feature>
<keyword evidence="4" id="KW-1185">Reference proteome</keyword>
<evidence type="ECO:0000259" key="2">
    <source>
        <dbReference type="Pfam" id="PF01757"/>
    </source>
</evidence>
<feature type="transmembrane region" description="Helical" evidence="1">
    <location>
        <begin position="31"/>
        <end position="52"/>
    </location>
</feature>
<feature type="domain" description="Acyltransferase 3" evidence="2">
    <location>
        <begin position="25"/>
        <end position="354"/>
    </location>
</feature>
<feature type="transmembrane region" description="Helical" evidence="1">
    <location>
        <begin position="339"/>
        <end position="362"/>
    </location>
</feature>
<feature type="transmembrane region" description="Helical" evidence="1">
    <location>
        <begin position="234"/>
        <end position="251"/>
    </location>
</feature>
<feature type="transmembrane region" description="Helical" evidence="1">
    <location>
        <begin position="106"/>
        <end position="125"/>
    </location>
</feature>
<dbReference type="OrthoDB" id="9796461at2"/>
<keyword evidence="3" id="KW-0808">Transferase</keyword>
<dbReference type="InterPro" id="IPR002656">
    <property type="entry name" value="Acyl_transf_3_dom"/>
</dbReference>
<keyword evidence="1" id="KW-1133">Transmembrane helix</keyword>
<keyword evidence="1" id="KW-0812">Transmembrane</keyword>
<name>A0A545TG59_9PROT</name>
<dbReference type="InterPro" id="IPR050879">
    <property type="entry name" value="Acyltransferase_3"/>
</dbReference>
<feature type="transmembrane region" description="Helical" evidence="1">
    <location>
        <begin position="192"/>
        <end position="222"/>
    </location>
</feature>
<dbReference type="EMBL" id="VHSH01000008">
    <property type="protein sequence ID" value="TQV76178.1"/>
    <property type="molecule type" value="Genomic_DNA"/>
</dbReference>
<dbReference type="Proteomes" id="UP000315252">
    <property type="component" value="Unassembled WGS sequence"/>
</dbReference>
<protein>
    <submittedName>
        <fullName evidence="3">Acyltransferase</fullName>
    </submittedName>
</protein>
<proteinExistence type="predicted"/>
<dbReference type="GO" id="GO:0016020">
    <property type="term" value="C:membrane"/>
    <property type="evidence" value="ECO:0007669"/>
    <property type="project" value="TreeGrafter"/>
</dbReference>
<reference evidence="3 4" key="1">
    <citation type="submission" date="2019-06" db="EMBL/GenBank/DDBJ databases">
        <title>Whole genome sequence for Rhodospirillaceae sp. R148.</title>
        <authorList>
            <person name="Wang G."/>
        </authorList>
    </citation>
    <scope>NUCLEOTIDE SEQUENCE [LARGE SCALE GENOMIC DNA]</scope>
    <source>
        <strain evidence="3 4">R148</strain>
    </source>
</reference>
<evidence type="ECO:0000313" key="3">
    <source>
        <dbReference type="EMBL" id="TQV76178.1"/>
    </source>
</evidence>
<feature type="transmembrane region" description="Helical" evidence="1">
    <location>
        <begin position="311"/>
        <end position="333"/>
    </location>
</feature>
<gene>
    <name evidence="3" type="ORF">FKG95_21290</name>
</gene>
<dbReference type="RefSeq" id="WP_142898441.1">
    <property type="nucleotide sequence ID" value="NZ_ML660059.1"/>
</dbReference>
<keyword evidence="3" id="KW-0012">Acyltransferase</keyword>
<organism evidence="3 4">
    <name type="scientific">Denitrobaculum tricleocarpae</name>
    <dbReference type="NCBI Taxonomy" id="2591009"/>
    <lineage>
        <taxon>Bacteria</taxon>
        <taxon>Pseudomonadati</taxon>
        <taxon>Pseudomonadota</taxon>
        <taxon>Alphaproteobacteria</taxon>
        <taxon>Rhodospirillales</taxon>
        <taxon>Rhodospirillaceae</taxon>
        <taxon>Denitrobaculum</taxon>
    </lineage>
</organism>
<evidence type="ECO:0000256" key="1">
    <source>
        <dbReference type="SAM" id="Phobius"/>
    </source>
</evidence>
<evidence type="ECO:0000313" key="4">
    <source>
        <dbReference type="Proteomes" id="UP000315252"/>
    </source>
</evidence>
<dbReference type="GO" id="GO:0000271">
    <property type="term" value="P:polysaccharide biosynthetic process"/>
    <property type="evidence" value="ECO:0007669"/>
    <property type="project" value="TreeGrafter"/>
</dbReference>
<sequence length="385" mass="43394">MSIFTPLDRAAASAFELQGSYKGWIHSIEGLRGFAAFLVYLVHYATLIRPWMPEKSITYYVSETLFSIGNVGVDIFFAISGFLIYAMLIRRERPFLPYAKRRIARIYPVFLAVMLIYTALSFVVPSESKIPTGGEQAVWYLIANYLLLPGIFDIEPMIVVAWSLSYEMFFYLVIPIIMTVCGLRKVPGTLRILMWFLLWVGVYFVAPDHFRASMLIVGILVFETSQLISRDRGSASITLCALTAFAAVLAFKASIYLDVVTFNNAGKLSKVLLFGACYLLCIAVFCKDGWLSRCFSGRYFRYFGNMSYSFYLIHGLTLKFIFLVMGILLPAEIYASSLWFWVLFLPAFLASSAVSAALFLLVERPFSLDGVGVFDLMRSRSVSAS</sequence>
<dbReference type="Pfam" id="PF01757">
    <property type="entry name" value="Acyl_transf_3"/>
    <property type="match status" value="1"/>
</dbReference>
<feature type="transmembrane region" description="Helical" evidence="1">
    <location>
        <begin position="169"/>
        <end position="186"/>
    </location>
</feature>
<dbReference type="PANTHER" id="PTHR23028">
    <property type="entry name" value="ACETYLTRANSFERASE"/>
    <property type="match status" value="1"/>
</dbReference>
<feature type="transmembrane region" description="Helical" evidence="1">
    <location>
        <begin position="271"/>
        <end position="290"/>
    </location>
</feature>